<feature type="domain" description="HpcH/HpaI aldolase/citrate lyase" evidence="4">
    <location>
        <begin position="17"/>
        <end position="243"/>
    </location>
</feature>
<dbReference type="InterPro" id="IPR040442">
    <property type="entry name" value="Pyrv_kinase-like_dom_sf"/>
</dbReference>
<evidence type="ECO:0000256" key="1">
    <source>
        <dbReference type="ARBA" id="ARBA00005568"/>
    </source>
</evidence>
<gene>
    <name evidence="5" type="ORF">GCM10007160_04960</name>
</gene>
<dbReference type="Gene3D" id="3.20.20.60">
    <property type="entry name" value="Phosphoenolpyruvate-binding domains"/>
    <property type="match status" value="1"/>
</dbReference>
<protein>
    <submittedName>
        <fullName evidence="5">2,4-dihydroxyhept-2-ene-1,7-dioic acid aldolase</fullName>
    </submittedName>
</protein>
<dbReference type="PANTHER" id="PTHR30502">
    <property type="entry name" value="2-KETO-3-DEOXY-L-RHAMNONATE ALDOLASE"/>
    <property type="match status" value="1"/>
</dbReference>
<dbReference type="InterPro" id="IPR015813">
    <property type="entry name" value="Pyrv/PenolPyrv_kinase-like_dom"/>
</dbReference>
<dbReference type="EMBL" id="BMXS01000002">
    <property type="protein sequence ID" value="GGX80768.1"/>
    <property type="molecule type" value="Genomic_DNA"/>
</dbReference>
<dbReference type="Pfam" id="PF03328">
    <property type="entry name" value="HpcH_HpaI"/>
    <property type="match status" value="1"/>
</dbReference>
<sequence>MHLPRNRFKAGLKTGTQYGCWAGFGTPYATEVLATTGFDWLLIDGEHAPNTLPSLLAQLQAVAAYDTAAVVRLVDHNPSSIKQVLDIGAQTLMVPMVDSAAQAEALVHAMHYPPRGGRGIGGGLIRASRWGSVENYLSRAHEELCLVVQVESRAAVENVEAIAAVEGVDAIFIGPYDLSAGLGHPGNPGHPDVRERITHVIQSTHAAGKAVGILATDEADARHYQSLGCQFIAVGVDVMLLHQAASETMRRLRNPGR</sequence>
<evidence type="ECO:0000313" key="5">
    <source>
        <dbReference type="EMBL" id="GGX80768.1"/>
    </source>
</evidence>
<keyword evidence="2" id="KW-0479">Metal-binding</keyword>
<evidence type="ECO:0000259" key="4">
    <source>
        <dbReference type="Pfam" id="PF03328"/>
    </source>
</evidence>
<comment type="caution">
    <text evidence="5">The sequence shown here is derived from an EMBL/GenBank/DDBJ whole genome shotgun (WGS) entry which is preliminary data.</text>
</comment>
<keyword evidence="6" id="KW-1185">Reference proteome</keyword>
<proteinExistence type="inferred from homology"/>
<dbReference type="Proteomes" id="UP000653056">
    <property type="component" value="Unassembled WGS sequence"/>
</dbReference>
<reference evidence="6" key="1">
    <citation type="journal article" date="2019" name="Int. J. Syst. Evol. Microbiol.">
        <title>The Global Catalogue of Microorganisms (GCM) 10K type strain sequencing project: providing services to taxonomists for standard genome sequencing and annotation.</title>
        <authorList>
            <consortium name="The Broad Institute Genomics Platform"/>
            <consortium name="The Broad Institute Genome Sequencing Center for Infectious Disease"/>
            <person name="Wu L."/>
            <person name="Ma J."/>
        </authorList>
    </citation>
    <scope>NUCLEOTIDE SEQUENCE [LARGE SCALE GENOMIC DNA]</scope>
    <source>
        <strain evidence="6">KCTC 22228</strain>
    </source>
</reference>
<dbReference type="InterPro" id="IPR050251">
    <property type="entry name" value="HpcH-HpaI_aldolase"/>
</dbReference>
<dbReference type="InterPro" id="IPR005000">
    <property type="entry name" value="Aldolase/citrate-lyase_domain"/>
</dbReference>
<evidence type="ECO:0000256" key="3">
    <source>
        <dbReference type="ARBA" id="ARBA00023239"/>
    </source>
</evidence>
<evidence type="ECO:0000256" key="2">
    <source>
        <dbReference type="ARBA" id="ARBA00022723"/>
    </source>
</evidence>
<dbReference type="RefSeq" id="WP_189465912.1">
    <property type="nucleotide sequence ID" value="NZ_BMXS01000002.1"/>
</dbReference>
<evidence type="ECO:0000313" key="6">
    <source>
        <dbReference type="Proteomes" id="UP000653056"/>
    </source>
</evidence>
<dbReference type="SUPFAM" id="SSF51621">
    <property type="entry name" value="Phosphoenolpyruvate/pyruvate domain"/>
    <property type="match status" value="1"/>
</dbReference>
<comment type="similarity">
    <text evidence="1">Belongs to the HpcH/HpaI aldolase family.</text>
</comment>
<dbReference type="PANTHER" id="PTHR30502:SF0">
    <property type="entry name" value="PHOSPHOENOLPYRUVATE CARBOXYLASE FAMILY PROTEIN"/>
    <property type="match status" value="1"/>
</dbReference>
<organism evidence="5 6">
    <name type="scientific">Litchfieldella qijiaojingensis</name>
    <dbReference type="NCBI Taxonomy" id="980347"/>
    <lineage>
        <taxon>Bacteria</taxon>
        <taxon>Pseudomonadati</taxon>
        <taxon>Pseudomonadota</taxon>
        <taxon>Gammaproteobacteria</taxon>
        <taxon>Oceanospirillales</taxon>
        <taxon>Halomonadaceae</taxon>
        <taxon>Litchfieldella</taxon>
    </lineage>
</organism>
<accession>A0ABQ2YEP3</accession>
<keyword evidence="3" id="KW-0456">Lyase</keyword>
<name>A0ABQ2YEP3_9GAMM</name>